<dbReference type="AlphaFoldDB" id="A0A1H3HCI0"/>
<reference evidence="2" key="1">
    <citation type="submission" date="2016-10" db="EMBL/GenBank/DDBJ databases">
        <authorList>
            <person name="Varghese N."/>
            <person name="Submissions S."/>
        </authorList>
    </citation>
    <scope>NUCLEOTIDE SEQUENCE [LARGE SCALE GENOMIC DNA]</scope>
    <source>
        <strain evidence="2">CGMCC 4.3530</strain>
    </source>
</reference>
<name>A0A1H3HCI0_9PSEU</name>
<accession>A0A1H3HCI0</accession>
<dbReference type="Pfam" id="PF10103">
    <property type="entry name" value="Zincin_2"/>
    <property type="match status" value="1"/>
</dbReference>
<dbReference type="NCBIfam" id="TIGR03624">
    <property type="entry name" value="putative hydrolase"/>
    <property type="match status" value="1"/>
</dbReference>
<dbReference type="SUPFAM" id="SSF55486">
    <property type="entry name" value="Metalloproteases ('zincins'), catalytic domain"/>
    <property type="match status" value="1"/>
</dbReference>
<dbReference type="EMBL" id="FNOK01000020">
    <property type="protein sequence ID" value="SDY12588.1"/>
    <property type="molecule type" value="Genomic_DNA"/>
</dbReference>
<dbReference type="STRING" id="418495.SAMN05216215_102077"/>
<proteinExistence type="predicted"/>
<dbReference type="InterPro" id="IPR042271">
    <property type="entry name" value="Zinicin_2_N"/>
</dbReference>
<keyword evidence="1" id="KW-0378">Hydrolase</keyword>
<dbReference type="PANTHER" id="PTHR39420">
    <property type="match status" value="1"/>
</dbReference>
<sequence length="389" mass="41566">MRYLRPWRAGTVVRVNARPSTLPTPQDRGAAGEHRALDWDVAVATAVRLMKPGPEVPRPEAEQAVRSLRQFSVEAESHVRELTGLGLDLPIAEGDVVDRPAWVRGAADGLAELTDAALSTADSQLLRGNDLLGGISARGAGVQAGVVLAYLGGKVLGQFDPYGESGVAGQSGRLLLVAPNIVAAQKSLGVPGDDFRMWVCLHESTHRLQFNAVPWLREHFAESLGTLLAEMEGTTGELLGRLPSVLREARSARSSSGDSSPGMLGLIELLQTPSQRAALDRIIAISTLLEGHADHVMDAVGPRVVPSVGTIRQRFTERRKGGGLLDRVLRSLLGVDAKIRQYAQGAAFTGHVVGAIGMADFNAIWTSPDTLPTRAEIVDPDAWIRRVHG</sequence>
<dbReference type="InterPro" id="IPR018766">
    <property type="entry name" value="Zinicin_2"/>
</dbReference>
<dbReference type="InterPro" id="IPR022454">
    <property type="entry name" value="CHP03883_F420-assoc"/>
</dbReference>
<evidence type="ECO:0000313" key="1">
    <source>
        <dbReference type="EMBL" id="SDY12588.1"/>
    </source>
</evidence>
<evidence type="ECO:0000313" key="2">
    <source>
        <dbReference type="Proteomes" id="UP000199529"/>
    </source>
</evidence>
<dbReference type="GO" id="GO:0016787">
    <property type="term" value="F:hydrolase activity"/>
    <property type="evidence" value="ECO:0007669"/>
    <property type="project" value="UniProtKB-KW"/>
</dbReference>
<dbReference type="Gene3D" id="1.20.150.30">
    <property type="entry name" value="Zincin-like metallopeptidase, N-terminal domain"/>
    <property type="match status" value="1"/>
</dbReference>
<dbReference type="NCBIfam" id="TIGR03883">
    <property type="entry name" value="DUF2342_F420"/>
    <property type="match status" value="1"/>
</dbReference>
<protein>
    <submittedName>
        <fullName evidence="1">Putative hydrolase/uncharacterized protein, coenzyme F420 biosynthesis associated</fullName>
    </submittedName>
</protein>
<dbReference type="Proteomes" id="UP000199529">
    <property type="component" value="Unassembled WGS sequence"/>
</dbReference>
<keyword evidence="2" id="KW-1185">Reference proteome</keyword>
<gene>
    <name evidence="1" type="ORF">SAMN05216215_102077</name>
</gene>
<dbReference type="PANTHER" id="PTHR39420:SF1">
    <property type="entry name" value="HYDROLASE"/>
    <property type="match status" value="1"/>
</dbReference>
<organism evidence="1 2">
    <name type="scientific">Saccharopolyspora shandongensis</name>
    <dbReference type="NCBI Taxonomy" id="418495"/>
    <lineage>
        <taxon>Bacteria</taxon>
        <taxon>Bacillati</taxon>
        <taxon>Actinomycetota</taxon>
        <taxon>Actinomycetes</taxon>
        <taxon>Pseudonocardiales</taxon>
        <taxon>Pseudonocardiaceae</taxon>
        <taxon>Saccharopolyspora</taxon>
    </lineage>
</organism>